<gene>
    <name evidence="2" type="ORF">FBZ89_12932</name>
</gene>
<evidence type="ECO:0000313" key="3">
    <source>
        <dbReference type="Proteomes" id="UP000319859"/>
    </source>
</evidence>
<reference evidence="2 3" key="1">
    <citation type="submission" date="2019-06" db="EMBL/GenBank/DDBJ databases">
        <title>Genomic Encyclopedia of Type Strains, Phase IV (KMG-V): Genome sequencing to study the core and pangenomes of soil and plant-associated prokaryotes.</title>
        <authorList>
            <person name="Whitman W."/>
        </authorList>
    </citation>
    <scope>NUCLEOTIDE SEQUENCE [LARGE SCALE GENOMIC DNA]</scope>
    <source>
        <strain evidence="2 3">BR 11880</strain>
    </source>
</reference>
<name>A0A560EQI1_9PROT</name>
<accession>A0A560EQI1</accession>
<evidence type="ECO:0000256" key="1">
    <source>
        <dbReference type="SAM" id="MobiDB-lite"/>
    </source>
</evidence>
<proteinExistence type="predicted"/>
<comment type="caution">
    <text evidence="2">The sequence shown here is derived from an EMBL/GenBank/DDBJ whole genome shotgun (WGS) entry which is preliminary data.</text>
</comment>
<dbReference type="EMBL" id="VITN01000029">
    <property type="protein sequence ID" value="TWB11604.1"/>
    <property type="molecule type" value="Genomic_DNA"/>
</dbReference>
<dbReference type="AlphaFoldDB" id="A0A560EQI1"/>
<sequence length="95" mass="10542">MEWAIPADLVDALEFSEMEFGEIRRGNRAAAGRSSVVYSRRRPKGDPRRTVRRPSLGSPVPGTLIDQWNWSVSVESFMAVVLLVPPVIAMDTASK</sequence>
<organism evidence="2 3">
    <name type="scientific">Nitrospirillum amazonense</name>
    <dbReference type="NCBI Taxonomy" id="28077"/>
    <lineage>
        <taxon>Bacteria</taxon>
        <taxon>Pseudomonadati</taxon>
        <taxon>Pseudomonadota</taxon>
        <taxon>Alphaproteobacteria</taxon>
        <taxon>Rhodospirillales</taxon>
        <taxon>Azospirillaceae</taxon>
        <taxon>Nitrospirillum</taxon>
    </lineage>
</organism>
<evidence type="ECO:0000313" key="2">
    <source>
        <dbReference type="EMBL" id="TWB11604.1"/>
    </source>
</evidence>
<feature type="region of interest" description="Disordered" evidence="1">
    <location>
        <begin position="34"/>
        <end position="56"/>
    </location>
</feature>
<protein>
    <submittedName>
        <fullName evidence="2">Uncharacterized protein</fullName>
    </submittedName>
</protein>
<dbReference type="Proteomes" id="UP000319859">
    <property type="component" value="Unassembled WGS sequence"/>
</dbReference>